<sequence>MYDMKLDIGKKGKVNGGRNYAHWLLISLTNTIAFENGGSSGAGQFIGRDVGRGVYDPIRVRVVGEAEVLAENLFFLPFLPSLRQSIPFQHSDHL</sequence>
<reference evidence="1" key="1">
    <citation type="submission" date="2022-10" db="EMBL/GenBank/DDBJ databases">
        <authorList>
            <person name="Hyden B.L."/>
            <person name="Feng K."/>
            <person name="Yates T."/>
            <person name="Jawdy S."/>
            <person name="Smart L.B."/>
            <person name="Muchero W."/>
        </authorList>
    </citation>
    <scope>NUCLEOTIDE SEQUENCE</scope>
    <source>
        <tissue evidence="1">Shoot tip</tissue>
    </source>
</reference>
<comment type="caution">
    <text evidence="1">The sequence shown here is derived from an EMBL/GenBank/DDBJ whole genome shotgun (WGS) entry which is preliminary data.</text>
</comment>
<dbReference type="EMBL" id="JAPFFI010000007">
    <property type="protein sequence ID" value="KAJ6389667.1"/>
    <property type="molecule type" value="Genomic_DNA"/>
</dbReference>
<gene>
    <name evidence="1" type="ORF">OIU77_027900</name>
</gene>
<reference evidence="1" key="2">
    <citation type="journal article" date="2023" name="Int. J. Mol. Sci.">
        <title>De Novo Assembly and Annotation of 11 Diverse Shrub Willow (Salix) Genomes Reveals Novel Gene Organization in Sex-Linked Regions.</title>
        <authorList>
            <person name="Hyden B."/>
            <person name="Feng K."/>
            <person name="Yates T.B."/>
            <person name="Jawdy S."/>
            <person name="Cereghino C."/>
            <person name="Smart L.B."/>
            <person name="Muchero W."/>
        </authorList>
    </citation>
    <scope>NUCLEOTIDE SEQUENCE</scope>
    <source>
        <tissue evidence="1">Shoot tip</tissue>
    </source>
</reference>
<name>A0ABQ9BR95_9ROSI</name>
<evidence type="ECO:0000313" key="1">
    <source>
        <dbReference type="EMBL" id="KAJ6389667.1"/>
    </source>
</evidence>
<protein>
    <submittedName>
        <fullName evidence="1">Uncharacterized protein</fullName>
    </submittedName>
</protein>
<keyword evidence="2" id="KW-1185">Reference proteome</keyword>
<dbReference type="Proteomes" id="UP001141253">
    <property type="component" value="Chromosome 3"/>
</dbReference>
<accession>A0ABQ9BR95</accession>
<evidence type="ECO:0000313" key="2">
    <source>
        <dbReference type="Proteomes" id="UP001141253"/>
    </source>
</evidence>
<organism evidence="1 2">
    <name type="scientific">Salix suchowensis</name>
    <dbReference type="NCBI Taxonomy" id="1278906"/>
    <lineage>
        <taxon>Eukaryota</taxon>
        <taxon>Viridiplantae</taxon>
        <taxon>Streptophyta</taxon>
        <taxon>Embryophyta</taxon>
        <taxon>Tracheophyta</taxon>
        <taxon>Spermatophyta</taxon>
        <taxon>Magnoliopsida</taxon>
        <taxon>eudicotyledons</taxon>
        <taxon>Gunneridae</taxon>
        <taxon>Pentapetalae</taxon>
        <taxon>rosids</taxon>
        <taxon>fabids</taxon>
        <taxon>Malpighiales</taxon>
        <taxon>Salicaceae</taxon>
        <taxon>Saliceae</taxon>
        <taxon>Salix</taxon>
    </lineage>
</organism>
<proteinExistence type="predicted"/>